<evidence type="ECO:0000256" key="6">
    <source>
        <dbReference type="ARBA" id="ARBA00047597"/>
    </source>
</evidence>
<dbReference type="InterPro" id="IPR000768">
    <property type="entry name" value="ART"/>
</dbReference>
<evidence type="ECO:0000313" key="10">
    <source>
        <dbReference type="EMBL" id="CAF1209947.1"/>
    </source>
</evidence>
<dbReference type="PANTHER" id="PTHR24104:SF25">
    <property type="entry name" value="PROTEIN LIN-41"/>
    <property type="match status" value="1"/>
</dbReference>
<keyword evidence="8" id="KW-0521">NADP</keyword>
<comment type="caution">
    <text evidence="11">The sequence shown here is derived from an EMBL/GenBank/DDBJ whole genome shotgun (WGS) entry which is preliminary data.</text>
</comment>
<dbReference type="Pfam" id="PF01129">
    <property type="entry name" value="ART"/>
    <property type="match status" value="1"/>
</dbReference>
<dbReference type="PROSITE" id="PS51996">
    <property type="entry name" value="TR_MART"/>
    <property type="match status" value="1"/>
</dbReference>
<reference evidence="11" key="1">
    <citation type="submission" date="2021-02" db="EMBL/GenBank/DDBJ databases">
        <authorList>
            <person name="Nowell W R."/>
        </authorList>
    </citation>
    <scope>NUCLEOTIDE SEQUENCE</scope>
</reference>
<comment type="similarity">
    <text evidence="1 8">Belongs to the Arg-specific ADP-ribosyltransferase family.</text>
</comment>
<dbReference type="PANTHER" id="PTHR24104">
    <property type="entry name" value="E3 UBIQUITIN-PROTEIN LIGASE NHLRC1-RELATED"/>
    <property type="match status" value="1"/>
</dbReference>
<organism evidence="11 13">
    <name type="scientific">Adineta steineri</name>
    <dbReference type="NCBI Taxonomy" id="433720"/>
    <lineage>
        <taxon>Eukaryota</taxon>
        <taxon>Metazoa</taxon>
        <taxon>Spiralia</taxon>
        <taxon>Gnathifera</taxon>
        <taxon>Rotifera</taxon>
        <taxon>Eurotatoria</taxon>
        <taxon>Bdelloidea</taxon>
        <taxon>Adinetida</taxon>
        <taxon>Adinetidae</taxon>
        <taxon>Adineta</taxon>
    </lineage>
</organism>
<dbReference type="GO" id="GO:0016779">
    <property type="term" value="F:nucleotidyltransferase activity"/>
    <property type="evidence" value="ECO:0007669"/>
    <property type="project" value="UniProtKB-KW"/>
</dbReference>
<dbReference type="CDD" id="cd05819">
    <property type="entry name" value="NHL"/>
    <property type="match status" value="1"/>
</dbReference>
<dbReference type="EMBL" id="CAJNOI010000742">
    <property type="protein sequence ID" value="CAF1338247.1"/>
    <property type="molecule type" value="Genomic_DNA"/>
</dbReference>
<evidence type="ECO:0000256" key="4">
    <source>
        <dbReference type="ARBA" id="ARBA00022695"/>
    </source>
</evidence>
<evidence type="ECO:0000256" key="1">
    <source>
        <dbReference type="ARBA" id="ARBA00009558"/>
    </source>
</evidence>
<dbReference type="Pfam" id="PF01436">
    <property type="entry name" value="NHL"/>
    <property type="match status" value="3"/>
</dbReference>
<dbReference type="PROSITE" id="PS51125">
    <property type="entry name" value="NHL"/>
    <property type="match status" value="2"/>
</dbReference>
<keyword evidence="4" id="KW-0548">Nucleotidyltransferase</keyword>
<keyword evidence="3 8" id="KW-0808">Transferase</keyword>
<dbReference type="SUPFAM" id="SSF56399">
    <property type="entry name" value="ADP-ribosylation"/>
    <property type="match status" value="1"/>
</dbReference>
<keyword evidence="2 8" id="KW-0328">Glycosyltransferase</keyword>
<dbReference type="InterPro" id="IPR050952">
    <property type="entry name" value="TRIM-NHL_E3_ligases"/>
</dbReference>
<evidence type="ECO:0000256" key="7">
    <source>
        <dbReference type="PROSITE-ProRule" id="PRU00504"/>
    </source>
</evidence>
<dbReference type="EC" id="2.4.2.31" evidence="8"/>
<keyword evidence="8" id="KW-0520">NAD</keyword>
<evidence type="ECO:0000256" key="2">
    <source>
        <dbReference type="ARBA" id="ARBA00022676"/>
    </source>
</evidence>
<feature type="compositionally biased region" description="Polar residues" evidence="9">
    <location>
        <begin position="290"/>
        <end position="310"/>
    </location>
</feature>
<dbReference type="SUPFAM" id="SSF63825">
    <property type="entry name" value="YWTD domain"/>
    <property type="match status" value="2"/>
</dbReference>
<evidence type="ECO:0000256" key="5">
    <source>
        <dbReference type="ARBA" id="ARBA00022737"/>
    </source>
</evidence>
<feature type="repeat" description="NHL" evidence="7">
    <location>
        <begin position="358"/>
        <end position="389"/>
    </location>
</feature>
<dbReference type="InterPro" id="IPR011042">
    <property type="entry name" value="6-blade_b-propeller_TolB-like"/>
</dbReference>
<sequence length="632" mass="72710">MTTGGKDEIDLHRIIRITDIVKEPLEFLLPITGYEQMPLVSLEEAVDKIVHILPFIQTYAHIAKERCKDPADKLTQDESAAIMLYTMGWHPYDKCLYYVLNSALRSKNREKLIPWFLYLKLFLYALSRLPSYTQMVFRGMKLNLNERYINGNTILWWGFSSCTSTMKILETEIFFDKTNERTMFIIECLNGKNIRRHSYFSKEDEILLLPATHFKVISSCNQGNLHTIRLKEIQPRIPLLNPIIISLADFESGNKTEALTSVNVSETYRKDESSANQTMRTKKHTKITDENLTQPRKMSLTDTSSNTSTEFIGHSPLERFRRHTVTSQTDQINPKISKWKQYGTIVAGRSQIGNQSSHLSHPHGIVIDNEKSIYIADSYNHRIVEWKYNMTHGKIITDENGTNQIKQLKYPIDLVYDKKNNSFIISDWGNRRVIRWFHQNKTNSQILISNIDCYGVTIDKNGFIYVSDYKKHEVRQWKEGDSDGKLVAGGNGQGDGLHQFSWPGFIFVDEDYSLYISDCSNHRVMKWKKDAKQGIIVAGGNGRGKSLKRLWGPQGVIVNPFGQIYIADSWNNRIVCWREGDSQGSVIVDGNENTRGSNKLTRPVGISFDDGGNLYVADCLNHRIQKYEIDFD</sequence>
<accession>A0A815GFR9</accession>
<comment type="catalytic activity">
    <reaction evidence="6 8">
        <text>L-arginyl-[protein] + NAD(+) = N(omega)-(ADP-D-ribosyl)-L-arginyl-[protein] + nicotinamide + H(+)</text>
        <dbReference type="Rhea" id="RHEA:19149"/>
        <dbReference type="Rhea" id="RHEA-COMP:10532"/>
        <dbReference type="Rhea" id="RHEA-COMP:15087"/>
        <dbReference type="ChEBI" id="CHEBI:15378"/>
        <dbReference type="ChEBI" id="CHEBI:17154"/>
        <dbReference type="ChEBI" id="CHEBI:29965"/>
        <dbReference type="ChEBI" id="CHEBI:57540"/>
        <dbReference type="ChEBI" id="CHEBI:142554"/>
        <dbReference type="EC" id="2.4.2.31"/>
    </reaction>
</comment>
<feature type="repeat" description="NHL" evidence="7">
    <location>
        <begin position="594"/>
        <end position="630"/>
    </location>
</feature>
<gene>
    <name evidence="11" type="ORF">BJG266_LOCUS34266</name>
    <name evidence="10" type="ORF">QVE165_LOCUS26304</name>
</gene>
<evidence type="ECO:0000313" key="11">
    <source>
        <dbReference type="EMBL" id="CAF1338247.1"/>
    </source>
</evidence>
<dbReference type="AlphaFoldDB" id="A0A815GFR9"/>
<feature type="region of interest" description="Disordered" evidence="9">
    <location>
        <begin position="270"/>
        <end position="331"/>
    </location>
</feature>
<dbReference type="EMBL" id="CAJNOM010000195">
    <property type="protein sequence ID" value="CAF1209947.1"/>
    <property type="molecule type" value="Genomic_DNA"/>
</dbReference>
<evidence type="ECO:0000313" key="13">
    <source>
        <dbReference type="Proteomes" id="UP000663877"/>
    </source>
</evidence>
<dbReference type="InterPro" id="IPR001258">
    <property type="entry name" value="NHL_repeat"/>
</dbReference>
<keyword evidence="12" id="KW-1185">Reference proteome</keyword>
<dbReference type="Gene3D" id="3.90.176.10">
    <property type="entry name" value="Toxin ADP-ribosyltransferase, Chain A, domain 1"/>
    <property type="match status" value="1"/>
</dbReference>
<evidence type="ECO:0000256" key="9">
    <source>
        <dbReference type="SAM" id="MobiDB-lite"/>
    </source>
</evidence>
<dbReference type="GO" id="GO:0106274">
    <property type="term" value="F:NAD+-protein-arginine ADP-ribosyltransferase activity"/>
    <property type="evidence" value="ECO:0007669"/>
    <property type="project" value="UniProtKB-EC"/>
</dbReference>
<evidence type="ECO:0000313" key="12">
    <source>
        <dbReference type="Proteomes" id="UP000663832"/>
    </source>
</evidence>
<evidence type="ECO:0000256" key="3">
    <source>
        <dbReference type="ARBA" id="ARBA00022679"/>
    </source>
</evidence>
<proteinExistence type="inferred from homology"/>
<evidence type="ECO:0000256" key="8">
    <source>
        <dbReference type="RuleBase" id="RU361228"/>
    </source>
</evidence>
<protein>
    <recommendedName>
        <fullName evidence="8">NAD(P)(+)--arginine ADP-ribosyltransferase</fullName>
        <ecNumber evidence="8">2.4.2.31</ecNumber>
    </recommendedName>
    <alternativeName>
        <fullName evidence="8">Mono(ADP-ribosyl)transferase</fullName>
    </alternativeName>
</protein>
<dbReference type="Proteomes" id="UP000663877">
    <property type="component" value="Unassembled WGS sequence"/>
</dbReference>
<keyword evidence="5" id="KW-0677">Repeat</keyword>
<dbReference type="OrthoDB" id="10272569at2759"/>
<dbReference type="Proteomes" id="UP000663832">
    <property type="component" value="Unassembled WGS sequence"/>
</dbReference>
<dbReference type="Gene3D" id="2.120.10.30">
    <property type="entry name" value="TolB, C-terminal domain"/>
    <property type="match status" value="2"/>
</dbReference>
<name>A0A815GFR9_9BILA</name>
<dbReference type="GO" id="GO:0008270">
    <property type="term" value="F:zinc ion binding"/>
    <property type="evidence" value="ECO:0007669"/>
    <property type="project" value="UniProtKB-KW"/>
</dbReference>